<dbReference type="SUPFAM" id="SSF51735">
    <property type="entry name" value="NAD(P)-binding Rossmann-fold domains"/>
    <property type="match status" value="1"/>
</dbReference>
<dbReference type="Pfam" id="PF00106">
    <property type="entry name" value="adh_short"/>
    <property type="match status" value="1"/>
</dbReference>
<dbReference type="EMBL" id="FNET01000003">
    <property type="protein sequence ID" value="SDJ90918.1"/>
    <property type="molecule type" value="Genomic_DNA"/>
</dbReference>
<gene>
    <name evidence="1" type="ORF">SAMN04488074_103505</name>
</gene>
<accession>A0A1G8XJY8</accession>
<sequence length="70" mass="6727">MTATPQVALVTGASSGIGKAATLALAKAGFRVIGTSRDTSRIAPGDGGVGANGAAEEISVAQAQANRMVG</sequence>
<dbReference type="InterPro" id="IPR036291">
    <property type="entry name" value="NAD(P)-bd_dom_sf"/>
</dbReference>
<evidence type="ECO:0000313" key="1">
    <source>
        <dbReference type="EMBL" id="SDJ90918.1"/>
    </source>
</evidence>
<dbReference type="Proteomes" id="UP000199682">
    <property type="component" value="Unassembled WGS sequence"/>
</dbReference>
<organism evidence="1 2">
    <name type="scientific">Lentzea albidocapillata subsp. violacea</name>
    <dbReference type="NCBI Taxonomy" id="128104"/>
    <lineage>
        <taxon>Bacteria</taxon>
        <taxon>Bacillati</taxon>
        <taxon>Actinomycetota</taxon>
        <taxon>Actinomycetes</taxon>
        <taxon>Pseudonocardiales</taxon>
        <taxon>Pseudonocardiaceae</taxon>
        <taxon>Lentzea</taxon>
    </lineage>
</organism>
<dbReference type="Gene3D" id="3.40.50.720">
    <property type="entry name" value="NAD(P)-binding Rossmann-like Domain"/>
    <property type="match status" value="1"/>
</dbReference>
<protein>
    <submittedName>
        <fullName evidence="1">Short chain dehydrogenase</fullName>
    </submittedName>
</protein>
<dbReference type="RefSeq" id="WP_256334600.1">
    <property type="nucleotide sequence ID" value="NZ_FNET01000003.1"/>
</dbReference>
<dbReference type="AlphaFoldDB" id="A0A1G8XJY8"/>
<proteinExistence type="predicted"/>
<dbReference type="InterPro" id="IPR002347">
    <property type="entry name" value="SDR_fam"/>
</dbReference>
<name>A0A1G8XJY8_9PSEU</name>
<evidence type="ECO:0000313" key="2">
    <source>
        <dbReference type="Proteomes" id="UP000199682"/>
    </source>
</evidence>
<reference evidence="2" key="1">
    <citation type="submission" date="2016-10" db="EMBL/GenBank/DDBJ databases">
        <authorList>
            <person name="Varghese N."/>
            <person name="Submissions S."/>
        </authorList>
    </citation>
    <scope>NUCLEOTIDE SEQUENCE [LARGE SCALE GENOMIC DNA]</scope>
    <source>
        <strain evidence="2">DSM 44796</strain>
    </source>
</reference>